<dbReference type="Gene3D" id="2.40.50.140">
    <property type="entry name" value="Nucleic acid-binding proteins"/>
    <property type="match status" value="1"/>
</dbReference>
<proteinExistence type="inferred from homology"/>
<dbReference type="PROSITE" id="PS50160">
    <property type="entry name" value="DNA_LIGASE_A3"/>
    <property type="match status" value="1"/>
</dbReference>
<dbReference type="EC" id="6.5.1.1" evidence="2"/>
<dbReference type="KEGG" id="aym:YM304_03240"/>
<comment type="similarity">
    <text evidence="1">Belongs to the ATP-dependent DNA ligase family.</text>
</comment>
<dbReference type="Gene3D" id="3.30.1490.70">
    <property type="match status" value="1"/>
</dbReference>
<evidence type="ECO:0000256" key="2">
    <source>
        <dbReference type="ARBA" id="ARBA00012727"/>
    </source>
</evidence>
<evidence type="ECO:0000313" key="6">
    <source>
        <dbReference type="EMBL" id="BAN00638.1"/>
    </source>
</evidence>
<dbReference type="Gene3D" id="3.30.470.30">
    <property type="entry name" value="DNA ligase/mRNA capping enzyme"/>
    <property type="match status" value="1"/>
</dbReference>
<feature type="domain" description="ATP-dependent DNA ligase family profile" evidence="5">
    <location>
        <begin position="105"/>
        <end position="219"/>
    </location>
</feature>
<dbReference type="InterPro" id="IPR012340">
    <property type="entry name" value="NA-bd_OB-fold"/>
</dbReference>
<dbReference type="InterPro" id="IPR012309">
    <property type="entry name" value="DNA_ligase_ATP-dep_C"/>
</dbReference>
<dbReference type="GO" id="GO:0005524">
    <property type="term" value="F:ATP binding"/>
    <property type="evidence" value="ECO:0007669"/>
    <property type="project" value="InterPro"/>
</dbReference>
<dbReference type="InterPro" id="IPR014146">
    <property type="entry name" value="LigD_ligase_dom"/>
</dbReference>
<dbReference type="InterPro" id="IPR050191">
    <property type="entry name" value="ATP-dep_DNA_ligase"/>
</dbReference>
<name>A0A6C7E7Q9_ILUCY</name>
<dbReference type="AlphaFoldDB" id="A0A6C7E7Q9"/>
<dbReference type="GO" id="GO:0003910">
    <property type="term" value="F:DNA ligase (ATP) activity"/>
    <property type="evidence" value="ECO:0007669"/>
    <property type="project" value="UniProtKB-EC"/>
</dbReference>
<reference evidence="6 7" key="1">
    <citation type="journal article" date="2013" name="Int. J. Syst. Evol. Microbiol.">
        <title>Ilumatobacter nonamiense sp. nov. and Ilumatobacter coccineum sp. nov., isolated from seashore sand.</title>
        <authorList>
            <person name="Matsumoto A."/>
            <person name="Kasai H."/>
            <person name="Matsuo Y."/>
            <person name="Shizuri Y."/>
            <person name="Ichikawa N."/>
            <person name="Fujita N."/>
            <person name="Omura S."/>
            <person name="Takahashi Y."/>
        </authorList>
    </citation>
    <scope>NUCLEOTIDE SEQUENCE [LARGE SCALE GENOMIC DNA]</scope>
    <source>
        <strain evidence="7">NBRC 103263 / KCTC 29153 / YM16-304</strain>
    </source>
</reference>
<evidence type="ECO:0000256" key="4">
    <source>
        <dbReference type="ARBA" id="ARBA00034003"/>
    </source>
</evidence>
<dbReference type="GO" id="GO:0006310">
    <property type="term" value="P:DNA recombination"/>
    <property type="evidence" value="ECO:0007669"/>
    <property type="project" value="InterPro"/>
</dbReference>
<dbReference type="EMBL" id="AP012057">
    <property type="protein sequence ID" value="BAN00638.1"/>
    <property type="molecule type" value="Genomic_DNA"/>
</dbReference>
<dbReference type="GO" id="GO:0006281">
    <property type="term" value="P:DNA repair"/>
    <property type="evidence" value="ECO:0007669"/>
    <property type="project" value="InterPro"/>
</dbReference>
<organism evidence="6 7">
    <name type="scientific">Ilumatobacter coccineus (strain NBRC 103263 / KCTC 29153 / YM16-304)</name>
    <dbReference type="NCBI Taxonomy" id="1313172"/>
    <lineage>
        <taxon>Bacteria</taxon>
        <taxon>Bacillati</taxon>
        <taxon>Actinomycetota</taxon>
        <taxon>Acidimicrobiia</taxon>
        <taxon>Acidimicrobiales</taxon>
        <taxon>Ilumatobacteraceae</taxon>
        <taxon>Ilumatobacter</taxon>
    </lineage>
</organism>
<dbReference type="SUPFAM" id="SSF50249">
    <property type="entry name" value="Nucleic acid-binding proteins"/>
    <property type="match status" value="1"/>
</dbReference>
<accession>A0A6C7E7Q9</accession>
<dbReference type="SUPFAM" id="SSF56091">
    <property type="entry name" value="DNA ligase/mRNA capping enzyme, catalytic domain"/>
    <property type="match status" value="1"/>
</dbReference>
<dbReference type="PANTHER" id="PTHR45674:SF4">
    <property type="entry name" value="DNA LIGASE 1"/>
    <property type="match status" value="1"/>
</dbReference>
<dbReference type="Proteomes" id="UP000011863">
    <property type="component" value="Chromosome"/>
</dbReference>
<dbReference type="PANTHER" id="PTHR45674">
    <property type="entry name" value="DNA LIGASE 1/3 FAMILY MEMBER"/>
    <property type="match status" value="1"/>
</dbReference>
<dbReference type="CDD" id="cd07906">
    <property type="entry name" value="Adenylation_DNA_ligase_LigD_LigC"/>
    <property type="match status" value="1"/>
</dbReference>
<dbReference type="NCBIfam" id="TIGR02779">
    <property type="entry name" value="NHEJ_ligase_lig"/>
    <property type="match status" value="1"/>
</dbReference>
<dbReference type="Pfam" id="PF04679">
    <property type="entry name" value="DNA_ligase_A_C"/>
    <property type="match status" value="1"/>
</dbReference>
<gene>
    <name evidence="6" type="ORF">YM304_03240</name>
</gene>
<protein>
    <recommendedName>
        <fullName evidence="2">DNA ligase (ATP)</fullName>
        <ecNumber evidence="2">6.5.1.1</ecNumber>
    </recommendedName>
</protein>
<dbReference type="CDD" id="cd07971">
    <property type="entry name" value="OBF_DNA_ligase_LigD"/>
    <property type="match status" value="1"/>
</dbReference>
<keyword evidence="3 6" id="KW-0436">Ligase</keyword>
<dbReference type="Pfam" id="PF01068">
    <property type="entry name" value="DNA_ligase_A_M"/>
    <property type="match status" value="1"/>
</dbReference>
<evidence type="ECO:0000256" key="3">
    <source>
        <dbReference type="ARBA" id="ARBA00022598"/>
    </source>
</evidence>
<keyword evidence="7" id="KW-1185">Reference proteome</keyword>
<evidence type="ECO:0000313" key="7">
    <source>
        <dbReference type="Proteomes" id="UP000011863"/>
    </source>
</evidence>
<sequence length="307" mass="33034">MALRFPVSPMKATLGTLPASDDGWAYEIKWDGHRTLAHIDGSSVRLQTTSGKISSERWPEVLDIAGAVNADTAILDGEMLVIGDDGLPSFDLVQARDASRHPAMFHAFDVLSINGTDTVDLPYTSRRDLLMQLVEPGDHWAVPAHHLTGGKALLDATAEQGLEGLIAKRVDSVYRPGARSKDWLKLKNRVRVEVVIGGFTAGTGNRSSTFGALLVGVVEPDATSGADDRLRFAGGVGTGFTHDVLESLRTRLAALETEQCPFDPAPPRPIARTATWVAPELRAIVDIAEFTNDGHVRHASFVGLVDD</sequence>
<comment type="catalytic activity">
    <reaction evidence="4">
        <text>ATP + (deoxyribonucleotide)n-3'-hydroxyl + 5'-phospho-(deoxyribonucleotide)m = (deoxyribonucleotide)n+m + AMP + diphosphate.</text>
        <dbReference type="EC" id="6.5.1.1"/>
    </reaction>
</comment>
<evidence type="ECO:0000256" key="1">
    <source>
        <dbReference type="ARBA" id="ARBA00007572"/>
    </source>
</evidence>
<dbReference type="InterPro" id="IPR012310">
    <property type="entry name" value="DNA_ligase_ATP-dep_cent"/>
</dbReference>
<evidence type="ECO:0000259" key="5">
    <source>
        <dbReference type="PROSITE" id="PS50160"/>
    </source>
</evidence>